<protein>
    <submittedName>
        <fullName evidence="8">RDD family protein</fullName>
    </submittedName>
</protein>
<dbReference type="GO" id="GO:0005886">
    <property type="term" value="C:plasma membrane"/>
    <property type="evidence" value="ECO:0007669"/>
    <property type="project" value="UniProtKB-SubCell"/>
</dbReference>
<evidence type="ECO:0000259" key="7">
    <source>
        <dbReference type="Pfam" id="PF06271"/>
    </source>
</evidence>
<evidence type="ECO:0000256" key="4">
    <source>
        <dbReference type="ARBA" id="ARBA00022989"/>
    </source>
</evidence>
<accession>A0AA37X002</accession>
<evidence type="ECO:0000256" key="5">
    <source>
        <dbReference type="ARBA" id="ARBA00023136"/>
    </source>
</evidence>
<dbReference type="AlphaFoldDB" id="A0AA37X002"/>
<evidence type="ECO:0000256" key="2">
    <source>
        <dbReference type="ARBA" id="ARBA00022475"/>
    </source>
</evidence>
<dbReference type="EMBL" id="BSPO01000003">
    <property type="protein sequence ID" value="GLS84381.1"/>
    <property type="molecule type" value="Genomic_DNA"/>
</dbReference>
<evidence type="ECO:0000256" key="6">
    <source>
        <dbReference type="SAM" id="Phobius"/>
    </source>
</evidence>
<dbReference type="Proteomes" id="UP001157439">
    <property type="component" value="Unassembled WGS sequence"/>
</dbReference>
<keyword evidence="5 6" id="KW-0472">Membrane</keyword>
<dbReference type="PANTHER" id="PTHR36115">
    <property type="entry name" value="PROLINE-RICH ANTIGEN HOMOLOG-RELATED"/>
    <property type="match status" value="1"/>
</dbReference>
<evidence type="ECO:0000313" key="9">
    <source>
        <dbReference type="Proteomes" id="UP001157439"/>
    </source>
</evidence>
<evidence type="ECO:0000256" key="1">
    <source>
        <dbReference type="ARBA" id="ARBA00004651"/>
    </source>
</evidence>
<reference evidence="8 9" key="1">
    <citation type="journal article" date="2014" name="Int. J. Syst. Evol. Microbiol.">
        <title>Complete genome sequence of Corynebacterium casei LMG S-19264T (=DSM 44701T), isolated from a smear-ripened cheese.</title>
        <authorList>
            <consortium name="US DOE Joint Genome Institute (JGI-PGF)"/>
            <person name="Walter F."/>
            <person name="Albersmeier A."/>
            <person name="Kalinowski J."/>
            <person name="Ruckert C."/>
        </authorList>
    </citation>
    <scope>NUCLEOTIDE SEQUENCE [LARGE SCALE GENOMIC DNA]</scope>
    <source>
        <strain evidence="8 9">NBRC 112785</strain>
    </source>
</reference>
<proteinExistence type="predicted"/>
<keyword evidence="2" id="KW-1003">Cell membrane</keyword>
<feature type="transmembrane region" description="Helical" evidence="6">
    <location>
        <begin position="15"/>
        <end position="41"/>
    </location>
</feature>
<dbReference type="Pfam" id="PF06271">
    <property type="entry name" value="RDD"/>
    <property type="match status" value="1"/>
</dbReference>
<dbReference type="InterPro" id="IPR010432">
    <property type="entry name" value="RDD"/>
</dbReference>
<comment type="caution">
    <text evidence="8">The sequence shown here is derived from an EMBL/GenBank/DDBJ whole genome shotgun (WGS) entry which is preliminary data.</text>
</comment>
<sequence>MNPISRTEELEYAGFWIRVAASLIDTILLAFLVLPLLYAFFGPQYFSLTSQGSYGMLDTLINYALPAMVIVLFWLYRSATPGKIWLGLIIVDAYSGERPSPTQLFIRYLGYYVSMLPLFAGLIWVGLDQRKQGFHDKLASTLVVRTHKKRPVNQD</sequence>
<keyword evidence="4 6" id="KW-1133">Transmembrane helix</keyword>
<comment type="subcellular location">
    <subcellularLocation>
        <location evidence="1">Cell membrane</location>
        <topology evidence="1">Multi-pass membrane protein</topology>
    </subcellularLocation>
</comment>
<feature type="domain" description="RDD" evidence="7">
    <location>
        <begin position="12"/>
        <end position="139"/>
    </location>
</feature>
<dbReference type="RefSeq" id="WP_179287574.1">
    <property type="nucleotide sequence ID" value="NZ_BSPO01000003.1"/>
</dbReference>
<keyword evidence="9" id="KW-1185">Reference proteome</keyword>
<organism evidence="8 9">
    <name type="scientific">Paraferrimonas haliotis</name>
    <dbReference type="NCBI Taxonomy" id="2013866"/>
    <lineage>
        <taxon>Bacteria</taxon>
        <taxon>Pseudomonadati</taxon>
        <taxon>Pseudomonadota</taxon>
        <taxon>Gammaproteobacteria</taxon>
        <taxon>Alteromonadales</taxon>
        <taxon>Ferrimonadaceae</taxon>
        <taxon>Paraferrimonas</taxon>
    </lineage>
</organism>
<name>A0AA37X002_9GAMM</name>
<feature type="transmembrane region" description="Helical" evidence="6">
    <location>
        <begin position="53"/>
        <end position="76"/>
    </location>
</feature>
<dbReference type="PANTHER" id="PTHR36115:SF4">
    <property type="entry name" value="MEMBRANE PROTEIN"/>
    <property type="match status" value="1"/>
</dbReference>
<gene>
    <name evidence="8" type="ORF">GCM10007894_23580</name>
</gene>
<feature type="transmembrane region" description="Helical" evidence="6">
    <location>
        <begin position="108"/>
        <end position="127"/>
    </location>
</feature>
<keyword evidence="3 6" id="KW-0812">Transmembrane</keyword>
<evidence type="ECO:0000313" key="8">
    <source>
        <dbReference type="EMBL" id="GLS84381.1"/>
    </source>
</evidence>
<dbReference type="InterPro" id="IPR051791">
    <property type="entry name" value="Pra-immunoreactive"/>
</dbReference>
<evidence type="ECO:0000256" key="3">
    <source>
        <dbReference type="ARBA" id="ARBA00022692"/>
    </source>
</evidence>